<name>A0A7Y8FY30_9PSED</name>
<protein>
    <submittedName>
        <fullName evidence="1">Uncharacterized protein</fullName>
    </submittedName>
</protein>
<evidence type="ECO:0000313" key="1">
    <source>
        <dbReference type="EMBL" id="NWE87646.1"/>
    </source>
</evidence>
<dbReference type="Proteomes" id="UP000585226">
    <property type="component" value="Unassembled WGS sequence"/>
</dbReference>
<dbReference type="GeneID" id="45623325"/>
<dbReference type="AlphaFoldDB" id="A0A7Y8FY30"/>
<dbReference type="RefSeq" id="WP_016980308.1">
    <property type="nucleotide sequence ID" value="NZ_JACASD010000013.1"/>
</dbReference>
<sequence>MNSGVLKTKFKLAVHEANGQKYEDLFVRIMMQCEQDFKPVKPHGNIGDRGNDGWISTSGRYYQCYAPEDLPANTETAIAKLNKDFRTLKSYWDTISPVREFYFVVNDRYQGASPHIYQAVSALKTEHGLTIAEVFLSGQLEEKLFSQKNEVIADVLGALVLESNADNVIYKHLVTQAVQKLELVYWLNTSDNLIAGGIAAKLVDSFAEFTTIVFRTNMPGVKPELEGAIYGLAARIDALVNHFTHSEHSSLFGNRIWSQDRSWKKIQRTPSVYKQMDEASQKWREELFYLHRNLVHALNIFATCVRNSVAPGFFMGQSFVVNDSLGTYNGLQPYELIPDGFIEI</sequence>
<dbReference type="EMBL" id="JACASD010000013">
    <property type="protein sequence ID" value="NWE87646.1"/>
    <property type="molecule type" value="Genomic_DNA"/>
</dbReference>
<accession>A0A7Y8FY30</accession>
<gene>
    <name evidence="1" type="ORF">HX893_05805</name>
</gene>
<evidence type="ECO:0000313" key="2">
    <source>
        <dbReference type="Proteomes" id="UP000585226"/>
    </source>
</evidence>
<organism evidence="1 2">
    <name type="scientific">Pseudomonas reactans</name>
    <dbReference type="NCBI Taxonomy" id="117680"/>
    <lineage>
        <taxon>Bacteria</taxon>
        <taxon>Pseudomonadati</taxon>
        <taxon>Pseudomonadota</taxon>
        <taxon>Gammaproteobacteria</taxon>
        <taxon>Pseudomonadales</taxon>
        <taxon>Pseudomonadaceae</taxon>
        <taxon>Pseudomonas</taxon>
    </lineage>
</organism>
<reference evidence="1 2" key="1">
    <citation type="submission" date="2020-04" db="EMBL/GenBank/DDBJ databases">
        <title>Molecular characterization of pseudomonads from Agaricus bisporus reveal novel blotch 2 pathogens in Western Europe.</title>
        <authorList>
            <person name="Taparia T."/>
            <person name="Krijger M."/>
            <person name="Haynes E."/>
            <person name="Elpinstone J.G."/>
            <person name="Noble R."/>
            <person name="Van Der Wolf J."/>
        </authorList>
    </citation>
    <scope>NUCLEOTIDE SEQUENCE [LARGE SCALE GENOMIC DNA]</scope>
    <source>
        <strain evidence="1 2">P8021</strain>
    </source>
</reference>
<proteinExistence type="predicted"/>
<comment type="caution">
    <text evidence="1">The sequence shown here is derived from an EMBL/GenBank/DDBJ whole genome shotgun (WGS) entry which is preliminary data.</text>
</comment>